<proteinExistence type="predicted"/>
<comment type="caution">
    <text evidence="4">The sequence shown here is derived from an EMBL/GenBank/DDBJ whole genome shotgun (WGS) entry which is preliminary data.</text>
</comment>
<dbReference type="InterPro" id="IPR000859">
    <property type="entry name" value="CUB_dom"/>
</dbReference>
<name>A0A3S5BUH7_9PLAT</name>
<keyword evidence="5" id="KW-1185">Reference proteome</keyword>
<reference evidence="4" key="1">
    <citation type="submission" date="2018-11" db="EMBL/GenBank/DDBJ databases">
        <authorList>
            <consortium name="Pathogen Informatics"/>
        </authorList>
    </citation>
    <scope>NUCLEOTIDE SEQUENCE</scope>
</reference>
<dbReference type="InterPro" id="IPR035914">
    <property type="entry name" value="Sperma_CUB_dom_sf"/>
</dbReference>
<evidence type="ECO:0000256" key="2">
    <source>
        <dbReference type="PROSITE-ProRule" id="PRU00059"/>
    </source>
</evidence>
<dbReference type="Proteomes" id="UP000784294">
    <property type="component" value="Unassembled WGS sequence"/>
</dbReference>
<keyword evidence="1" id="KW-1015">Disulfide bond</keyword>
<dbReference type="Gene3D" id="2.60.120.290">
    <property type="entry name" value="Spermadhesin, CUB domain"/>
    <property type="match status" value="2"/>
</dbReference>
<dbReference type="SUPFAM" id="SSF49854">
    <property type="entry name" value="Spermadhesin, CUB domain"/>
    <property type="match status" value="2"/>
</dbReference>
<organism evidence="4 5">
    <name type="scientific">Protopolystoma xenopodis</name>
    <dbReference type="NCBI Taxonomy" id="117903"/>
    <lineage>
        <taxon>Eukaryota</taxon>
        <taxon>Metazoa</taxon>
        <taxon>Spiralia</taxon>
        <taxon>Lophotrochozoa</taxon>
        <taxon>Platyhelminthes</taxon>
        <taxon>Monogenea</taxon>
        <taxon>Polyopisthocotylea</taxon>
        <taxon>Polystomatidea</taxon>
        <taxon>Polystomatidae</taxon>
        <taxon>Protopolystoma</taxon>
    </lineage>
</organism>
<accession>A0A3S5BUH7</accession>
<dbReference type="InterPro" id="IPR052129">
    <property type="entry name" value="Spermadhesin-Link_domain"/>
</dbReference>
<gene>
    <name evidence="4" type="ORF">PXEA_LOCUS34008</name>
</gene>
<evidence type="ECO:0000313" key="4">
    <source>
        <dbReference type="EMBL" id="VEL40568.1"/>
    </source>
</evidence>
<dbReference type="EMBL" id="CAAALY010265443">
    <property type="protein sequence ID" value="VEL40568.1"/>
    <property type="molecule type" value="Genomic_DNA"/>
</dbReference>
<evidence type="ECO:0000259" key="3">
    <source>
        <dbReference type="PROSITE" id="PS01180"/>
    </source>
</evidence>
<dbReference type="PANTHER" id="PTHR46908:SF4">
    <property type="entry name" value="TUMOR NECROSIS FACTOR-INDUCIBLE GENE 6 PROTEIN"/>
    <property type="match status" value="1"/>
</dbReference>
<protein>
    <recommendedName>
        <fullName evidence="3">CUB domain-containing protein</fullName>
    </recommendedName>
</protein>
<comment type="caution">
    <text evidence="2">Lacks conserved residue(s) required for the propagation of feature annotation.</text>
</comment>
<evidence type="ECO:0000313" key="5">
    <source>
        <dbReference type="Proteomes" id="UP000784294"/>
    </source>
</evidence>
<evidence type="ECO:0000256" key="1">
    <source>
        <dbReference type="ARBA" id="ARBA00023157"/>
    </source>
</evidence>
<dbReference type="PANTHER" id="PTHR46908">
    <property type="entry name" value="CUBILIN-LIKE PROTEIN"/>
    <property type="match status" value="1"/>
</dbReference>
<dbReference type="AlphaFoldDB" id="A0A3S5BUH7"/>
<sequence>MLETFGFPNRMSMEEICHWKLVSLRGNSLLFIISHFDLPPSDDLGNCSSYLEITEADGTTILQKSCGSAALGRQIMIHNHTEVMITLVIQETNNNTLANFIGMRIEYQIVGCVYSAKEMGDNPTNEGFFQTPHYPQLSRLSQDCLWRLQALPDHAIELNIDAIDLASAEGQPDTGLAAFESVTYDQHEFAAYLPRFGARGKSAKPGEKAPKGEELWFLNRTIRAGQDEPGSKAGISFLPEVIYFIM</sequence>
<dbReference type="PROSITE" id="PS01180">
    <property type="entry name" value="CUB"/>
    <property type="match status" value="1"/>
</dbReference>
<feature type="domain" description="CUB" evidence="3">
    <location>
        <begin position="1"/>
        <end position="110"/>
    </location>
</feature>
<dbReference type="Pfam" id="PF00431">
    <property type="entry name" value="CUB"/>
    <property type="match status" value="1"/>
</dbReference>